<evidence type="ECO:0000313" key="2">
    <source>
        <dbReference type="Proteomes" id="UP000465601"/>
    </source>
</evidence>
<reference evidence="1 2" key="1">
    <citation type="submission" date="2019-10" db="EMBL/GenBank/DDBJ databases">
        <title>Alkaliphilus serpentinus sp. nov. and Alkaliphilus pronyensis sp. nov., two novel anaerobic alkaliphilic species isolated from the serpentinized-hosted hydrothermal field of the Prony Bay (New Caledonia).</title>
        <authorList>
            <person name="Postec A."/>
        </authorList>
    </citation>
    <scope>NUCLEOTIDE SEQUENCE [LARGE SCALE GENOMIC DNA]</scope>
    <source>
        <strain evidence="1 2">LacT</strain>
    </source>
</reference>
<sequence length="160" mass="19079">MKKIIMPLLLILLLMANHLNIFAILNPTNTDLLEREIYIRVKEGLHIRVELFNQILEGTEIDTSEVKKKLRYYLEDPLLTADIETFKELRTDGIDHEFIEDFKIEELNVVEQEGDTVQLEVAITWFLQGMEEFRQEKTLYHMVMVRKGEDWFLKDYYPIS</sequence>
<evidence type="ECO:0000313" key="1">
    <source>
        <dbReference type="EMBL" id="KAB3529023.1"/>
    </source>
</evidence>
<keyword evidence="2" id="KW-1185">Reference proteome</keyword>
<dbReference type="Proteomes" id="UP000465601">
    <property type="component" value="Unassembled WGS sequence"/>
</dbReference>
<protein>
    <recommendedName>
        <fullName evidence="3">DUF4829 domain-containing protein</fullName>
    </recommendedName>
</protein>
<proteinExistence type="predicted"/>
<dbReference type="AlphaFoldDB" id="A0A833HMX9"/>
<organism evidence="1 2">
    <name type="scientific">Alkaliphilus serpentinus</name>
    <dbReference type="NCBI Taxonomy" id="1482731"/>
    <lineage>
        <taxon>Bacteria</taxon>
        <taxon>Bacillati</taxon>
        <taxon>Bacillota</taxon>
        <taxon>Clostridia</taxon>
        <taxon>Peptostreptococcales</taxon>
        <taxon>Natronincolaceae</taxon>
        <taxon>Alkaliphilus</taxon>
    </lineage>
</organism>
<dbReference type="OrthoDB" id="1952902at2"/>
<gene>
    <name evidence="1" type="ORF">F8153_10220</name>
</gene>
<name>A0A833HMX9_9FIRM</name>
<evidence type="ECO:0008006" key="3">
    <source>
        <dbReference type="Google" id="ProtNLM"/>
    </source>
</evidence>
<accession>A0A833HMX9</accession>
<dbReference type="EMBL" id="WBZB01000037">
    <property type="protein sequence ID" value="KAB3529023.1"/>
    <property type="molecule type" value="Genomic_DNA"/>
</dbReference>
<comment type="caution">
    <text evidence="1">The sequence shown here is derived from an EMBL/GenBank/DDBJ whole genome shotgun (WGS) entry which is preliminary data.</text>
</comment>
<dbReference type="RefSeq" id="WP_151866260.1">
    <property type="nucleotide sequence ID" value="NZ_WBZB01000037.1"/>
</dbReference>